<gene>
    <name evidence="1" type="ORF">KPL37_07020</name>
</gene>
<comment type="caution">
    <text evidence="1">The sequence shown here is derived from an EMBL/GenBank/DDBJ whole genome shotgun (WGS) entry which is preliminary data.</text>
</comment>
<keyword evidence="2" id="KW-1185">Reference proteome</keyword>
<accession>A0ABS6BRG0</accession>
<organism evidence="1 2">
    <name type="scientific">Clostridium frigoris</name>
    <dbReference type="NCBI Taxonomy" id="205327"/>
    <lineage>
        <taxon>Bacteria</taxon>
        <taxon>Bacillati</taxon>
        <taxon>Bacillota</taxon>
        <taxon>Clostridia</taxon>
        <taxon>Eubacteriales</taxon>
        <taxon>Clostridiaceae</taxon>
        <taxon>Clostridium</taxon>
    </lineage>
</organism>
<protein>
    <submittedName>
        <fullName evidence="1">Uncharacterized protein</fullName>
    </submittedName>
</protein>
<dbReference type="RefSeq" id="WP_216147119.1">
    <property type="nucleotide sequence ID" value="NZ_JAHLDV010000010.1"/>
</dbReference>
<reference evidence="1 2" key="1">
    <citation type="submission" date="2021-06" db="EMBL/GenBank/DDBJ databases">
        <title>Clostridia strains as spoilage organisms.</title>
        <authorList>
            <person name="Wambui J."/>
            <person name="Stephan R."/>
            <person name="Stevens M.J.A."/>
        </authorList>
    </citation>
    <scope>NUCLEOTIDE SEQUENCE [LARGE SCALE GENOMIC DNA]</scope>
    <source>
        <strain evidence="1 2">DSM 14204</strain>
    </source>
</reference>
<evidence type="ECO:0000313" key="2">
    <source>
        <dbReference type="Proteomes" id="UP000776252"/>
    </source>
</evidence>
<dbReference type="Proteomes" id="UP000776252">
    <property type="component" value="Unassembled WGS sequence"/>
</dbReference>
<proteinExistence type="predicted"/>
<sequence length="236" mass="28156">MENKYLYLLTKIEHKDFFEDETFNLKTGFSVDKNRFFKSCLISFELDEEQVLNINTIRIFLDNKANYWHDSFLEIMPVRQDDKNTTKLFAAMDHELKKIVYKKSRYDYLVYRNHLLGYVKSHERIDYEELMKQVFINSVPENINDEIKKSLIESLNILPEIRGFDRQFNCVPNAIKARTINKSFQLNTGIELIIKDYMPDEMRCISIENEADGTTYLKVQTNDNEVIKTFPKFNRV</sequence>
<dbReference type="EMBL" id="JAHLDV010000010">
    <property type="protein sequence ID" value="MBU3159506.1"/>
    <property type="molecule type" value="Genomic_DNA"/>
</dbReference>
<evidence type="ECO:0000313" key="1">
    <source>
        <dbReference type="EMBL" id="MBU3159506.1"/>
    </source>
</evidence>
<name>A0ABS6BRG0_9CLOT</name>